<comment type="caution">
    <text evidence="7">The sequence shown here is derived from an EMBL/GenBank/DDBJ whole genome shotgun (WGS) entry which is preliminary data.</text>
</comment>
<reference evidence="7 8" key="1">
    <citation type="submission" date="2019-07" db="EMBL/GenBank/DDBJ databases">
        <title>Luteimonas sp. YD-1 nov., isolated from acidic soil.</title>
        <authorList>
            <person name="Zhou J."/>
        </authorList>
    </citation>
    <scope>NUCLEOTIDE SEQUENCE [LARGE SCALE GENOMIC DNA]</scope>
    <source>
        <strain evidence="7 8">YD-1</strain>
    </source>
</reference>
<keyword evidence="7" id="KW-0456">Lyase</keyword>
<dbReference type="GO" id="GO:0016829">
    <property type="term" value="F:lyase activity"/>
    <property type="evidence" value="ECO:0007669"/>
    <property type="project" value="UniProtKB-KW"/>
</dbReference>
<dbReference type="GO" id="GO:0000287">
    <property type="term" value="F:magnesium ion binding"/>
    <property type="evidence" value="ECO:0007669"/>
    <property type="project" value="TreeGrafter"/>
</dbReference>
<dbReference type="EMBL" id="VOHE01000005">
    <property type="protein sequence ID" value="TWT18440.1"/>
    <property type="molecule type" value="Genomic_DNA"/>
</dbReference>
<keyword evidence="2 5" id="KW-0479">Metal-binding</keyword>
<proteinExistence type="predicted"/>
<dbReference type="InterPro" id="IPR005000">
    <property type="entry name" value="Aldolase/citrate-lyase_domain"/>
</dbReference>
<evidence type="ECO:0000256" key="4">
    <source>
        <dbReference type="PIRSR" id="PIRSR015582-1"/>
    </source>
</evidence>
<feature type="binding site" evidence="4">
    <location>
        <position position="125"/>
    </location>
    <ligand>
        <name>substrate</name>
    </ligand>
</feature>
<sequence>MRSKLFVPGARPDLFAKAWSSGADAVSFDLEDSVAQERKARARADVAAFLASRPDAGPLAIVRINAPGSAHFAADLAAIVPARPGLLNVPKLESAAQVREVVAHVESAVARAPGAAMPRLLVNIETPRGLRHAAEIAAAHPCVAGLQLGLGDLFEPQGIRRDDPANLHAVMFRLALAAAEAGVFACDGAHPDFRDPAGFEREARIAQGLGFIGKSCIHPRQVEWAHAVFTPDPEALDWARRVVAAAAEARAQSLAAFAVDGRMVDPPYLRRAERLLAQAGAPGAADTPAS</sequence>
<protein>
    <submittedName>
        <fullName evidence="7">CoA ester lyase</fullName>
    </submittedName>
</protein>
<feature type="binding site" evidence="5">
    <location>
        <position position="125"/>
    </location>
    <ligand>
        <name>Mg(2+)</name>
        <dbReference type="ChEBI" id="CHEBI:18420"/>
    </ligand>
</feature>
<evidence type="ECO:0000256" key="2">
    <source>
        <dbReference type="ARBA" id="ARBA00022723"/>
    </source>
</evidence>
<dbReference type="GO" id="GO:0006107">
    <property type="term" value="P:oxaloacetate metabolic process"/>
    <property type="evidence" value="ECO:0007669"/>
    <property type="project" value="TreeGrafter"/>
</dbReference>
<evidence type="ECO:0000256" key="1">
    <source>
        <dbReference type="ARBA" id="ARBA00001946"/>
    </source>
</evidence>
<dbReference type="PANTHER" id="PTHR32308">
    <property type="entry name" value="LYASE BETA SUBUNIT, PUTATIVE (AFU_ORTHOLOGUE AFUA_4G13030)-RELATED"/>
    <property type="match status" value="1"/>
</dbReference>
<evidence type="ECO:0000259" key="6">
    <source>
        <dbReference type="Pfam" id="PF03328"/>
    </source>
</evidence>
<evidence type="ECO:0000313" key="8">
    <source>
        <dbReference type="Proteomes" id="UP000315949"/>
    </source>
</evidence>
<dbReference type="Proteomes" id="UP000315949">
    <property type="component" value="Unassembled WGS sequence"/>
</dbReference>
<dbReference type="PANTHER" id="PTHR32308:SF10">
    <property type="entry name" value="CITRATE LYASE SUBUNIT BETA"/>
    <property type="match status" value="1"/>
</dbReference>
<dbReference type="PIRSF" id="PIRSF015582">
    <property type="entry name" value="Cit_lyase_B"/>
    <property type="match status" value="1"/>
</dbReference>
<gene>
    <name evidence="7" type="ORF">FQY79_10560</name>
</gene>
<keyword evidence="3 5" id="KW-0460">Magnesium</keyword>
<organism evidence="7 8">
    <name type="scientific">Luteimonas wenzhouensis</name>
    <dbReference type="NCBI Taxonomy" id="2599615"/>
    <lineage>
        <taxon>Bacteria</taxon>
        <taxon>Pseudomonadati</taxon>
        <taxon>Pseudomonadota</taxon>
        <taxon>Gammaproteobacteria</taxon>
        <taxon>Lysobacterales</taxon>
        <taxon>Lysobacteraceae</taxon>
        <taxon>Luteimonas</taxon>
    </lineage>
</organism>
<comment type="cofactor">
    <cofactor evidence="1">
        <name>Mg(2+)</name>
        <dbReference type="ChEBI" id="CHEBI:18420"/>
    </cofactor>
</comment>
<feature type="binding site" evidence="4">
    <location>
        <position position="63"/>
    </location>
    <ligand>
        <name>substrate</name>
    </ligand>
</feature>
<evidence type="ECO:0000313" key="7">
    <source>
        <dbReference type="EMBL" id="TWT18440.1"/>
    </source>
</evidence>
<evidence type="ECO:0000256" key="5">
    <source>
        <dbReference type="PIRSR" id="PIRSR015582-2"/>
    </source>
</evidence>
<dbReference type="SUPFAM" id="SSF51621">
    <property type="entry name" value="Phosphoenolpyruvate/pyruvate domain"/>
    <property type="match status" value="1"/>
</dbReference>
<dbReference type="InterPro" id="IPR011206">
    <property type="entry name" value="Citrate_lyase_beta/mcl1/mcl2"/>
</dbReference>
<dbReference type="OrthoDB" id="348111at2"/>
<feature type="domain" description="HpcH/HpaI aldolase/citrate lyase" evidence="6">
    <location>
        <begin position="2"/>
        <end position="219"/>
    </location>
</feature>
<evidence type="ECO:0000256" key="3">
    <source>
        <dbReference type="ARBA" id="ARBA00022842"/>
    </source>
</evidence>
<feature type="binding site" evidence="5">
    <location>
        <position position="152"/>
    </location>
    <ligand>
        <name>Mg(2+)</name>
        <dbReference type="ChEBI" id="CHEBI:18420"/>
    </ligand>
</feature>
<keyword evidence="8" id="KW-1185">Reference proteome</keyword>
<dbReference type="AlphaFoldDB" id="A0A5C5TZ42"/>
<dbReference type="Gene3D" id="3.20.20.60">
    <property type="entry name" value="Phosphoenolpyruvate-binding domains"/>
    <property type="match status" value="1"/>
</dbReference>
<accession>A0A5C5TZ42</accession>
<name>A0A5C5TZ42_9GAMM</name>
<dbReference type="InterPro" id="IPR015813">
    <property type="entry name" value="Pyrv/PenolPyrv_kinase-like_dom"/>
</dbReference>
<dbReference type="InterPro" id="IPR040442">
    <property type="entry name" value="Pyrv_kinase-like_dom_sf"/>
</dbReference>
<dbReference type="Pfam" id="PF03328">
    <property type="entry name" value="HpcH_HpaI"/>
    <property type="match status" value="1"/>
</dbReference>